<reference evidence="2" key="1">
    <citation type="submission" date="2021-02" db="EMBL/GenBank/DDBJ databases">
        <authorList>
            <person name="Nowell W R."/>
        </authorList>
    </citation>
    <scope>NUCLEOTIDE SEQUENCE</scope>
</reference>
<evidence type="ECO:0000313" key="3">
    <source>
        <dbReference type="Proteomes" id="UP000663845"/>
    </source>
</evidence>
<feature type="signal peptide" evidence="1">
    <location>
        <begin position="1"/>
        <end position="27"/>
    </location>
</feature>
<proteinExistence type="predicted"/>
<keyword evidence="1" id="KW-0732">Signal</keyword>
<evidence type="ECO:0000313" key="2">
    <source>
        <dbReference type="EMBL" id="CAF0868252.1"/>
    </source>
</evidence>
<comment type="caution">
    <text evidence="2">The sequence shown here is derived from an EMBL/GenBank/DDBJ whole genome shotgun (WGS) entry which is preliminary data.</text>
</comment>
<dbReference type="AlphaFoldDB" id="A0A813XQ40"/>
<organism evidence="2 3">
    <name type="scientific">Adineta steineri</name>
    <dbReference type="NCBI Taxonomy" id="433720"/>
    <lineage>
        <taxon>Eukaryota</taxon>
        <taxon>Metazoa</taxon>
        <taxon>Spiralia</taxon>
        <taxon>Gnathifera</taxon>
        <taxon>Rotifera</taxon>
        <taxon>Eurotatoria</taxon>
        <taxon>Bdelloidea</taxon>
        <taxon>Adinetida</taxon>
        <taxon>Adinetidae</taxon>
        <taxon>Adineta</taxon>
    </lineage>
</organism>
<dbReference type="EMBL" id="CAJNOG010000061">
    <property type="protein sequence ID" value="CAF0868252.1"/>
    <property type="molecule type" value="Genomic_DNA"/>
</dbReference>
<sequence>MALPTDRKKHMILCICVIFLIAWNVEGQTTNSPSISCSKSQLLCGGNLCYDPATQYCSALGTVIQCIAACGNQCYNPATQQCFNGTLCSVGQQLCNVKYDAAYGTPFTSSSPSCYDPNYQSCINNFLCMTTQICTGRCMGIRQVCAGNTTICNVTYSYSLYQPNQFKLCNGICYDSTIQQCTNNILSCLNTCAGVCFNSSTQQCFNGTLCSVGQQLCNVAYDAVYGTPFTSSSPSCYDPNYQSCINNFVCMSTQICTGRCMGIKQVCAGNTTICNVTYSYSLYQPNQFKLCNGVCYDSTIQRCVGGYVVNCILDPSTQQCINQSTTSTTTTTAPSSTTTFSNSSGSCPITDCTTDADCCVSGKEYQCFKHNNEVSGYCLNPTGQSISTQGCSTQGPCTNDTDCCKCKCVTVTKTNGNVVTTKRQCVSP</sequence>
<protein>
    <submittedName>
        <fullName evidence="2">Uncharacterized protein</fullName>
    </submittedName>
</protein>
<dbReference type="Proteomes" id="UP000663845">
    <property type="component" value="Unassembled WGS sequence"/>
</dbReference>
<feature type="chain" id="PRO_5033015353" evidence="1">
    <location>
        <begin position="28"/>
        <end position="428"/>
    </location>
</feature>
<gene>
    <name evidence="2" type="ORF">JYZ213_LOCUS8810</name>
</gene>
<evidence type="ECO:0000256" key="1">
    <source>
        <dbReference type="SAM" id="SignalP"/>
    </source>
</evidence>
<name>A0A813XQ40_9BILA</name>
<accession>A0A813XQ40</accession>